<organism evidence="2 3">
    <name type="scientific">Elysia marginata</name>
    <dbReference type="NCBI Taxonomy" id="1093978"/>
    <lineage>
        <taxon>Eukaryota</taxon>
        <taxon>Metazoa</taxon>
        <taxon>Spiralia</taxon>
        <taxon>Lophotrochozoa</taxon>
        <taxon>Mollusca</taxon>
        <taxon>Gastropoda</taxon>
        <taxon>Heterobranchia</taxon>
        <taxon>Euthyneura</taxon>
        <taxon>Panpulmonata</taxon>
        <taxon>Sacoglossa</taxon>
        <taxon>Placobranchoidea</taxon>
        <taxon>Plakobranchidae</taxon>
        <taxon>Elysia</taxon>
    </lineage>
</organism>
<feature type="compositionally biased region" description="Basic and acidic residues" evidence="1">
    <location>
        <begin position="116"/>
        <end position="131"/>
    </location>
</feature>
<evidence type="ECO:0000313" key="2">
    <source>
        <dbReference type="EMBL" id="GFR73589.1"/>
    </source>
</evidence>
<feature type="compositionally biased region" description="Basic residues" evidence="1">
    <location>
        <begin position="91"/>
        <end position="100"/>
    </location>
</feature>
<dbReference type="AlphaFoldDB" id="A0AAV4FJS2"/>
<evidence type="ECO:0000256" key="1">
    <source>
        <dbReference type="SAM" id="MobiDB-lite"/>
    </source>
</evidence>
<accession>A0AAV4FJS2</accession>
<gene>
    <name evidence="2" type="ORF">ElyMa_005734500</name>
</gene>
<name>A0AAV4FJS2_9GAST</name>
<protein>
    <submittedName>
        <fullName evidence="2">Uncharacterized protein</fullName>
    </submittedName>
</protein>
<dbReference type="Proteomes" id="UP000762676">
    <property type="component" value="Unassembled WGS sequence"/>
</dbReference>
<sequence length="225" mass="25665">MITNLDLATYETIDRPLKNVNVVGIKLASLAGNDSYRSYSKTRYRANSCQNFSGPQTMEDETVRELSGRRCKQGEDSNPGLRGPAAERLPNRPRHKKKGRDRQTDRETDIQTDSQRQTDRQTETESDREDGQEIMGCGRMMKLEGADLTKIMFQRIKDKAFTNMSKPSVNFEVVSETAQWKIESMLPHFDVKSACIHHTQSHYPDTGPTRLDTKSIMPDTMRISC</sequence>
<comment type="caution">
    <text evidence="2">The sequence shown here is derived from an EMBL/GenBank/DDBJ whole genome shotgun (WGS) entry which is preliminary data.</text>
</comment>
<reference evidence="2 3" key="1">
    <citation type="journal article" date="2021" name="Elife">
        <title>Chloroplast acquisition without the gene transfer in kleptoplastic sea slugs, Plakobranchus ocellatus.</title>
        <authorList>
            <person name="Maeda T."/>
            <person name="Takahashi S."/>
            <person name="Yoshida T."/>
            <person name="Shimamura S."/>
            <person name="Takaki Y."/>
            <person name="Nagai Y."/>
            <person name="Toyoda A."/>
            <person name="Suzuki Y."/>
            <person name="Arimoto A."/>
            <person name="Ishii H."/>
            <person name="Satoh N."/>
            <person name="Nishiyama T."/>
            <person name="Hasebe M."/>
            <person name="Maruyama T."/>
            <person name="Minagawa J."/>
            <person name="Obokata J."/>
            <person name="Shigenobu S."/>
        </authorList>
    </citation>
    <scope>NUCLEOTIDE SEQUENCE [LARGE SCALE GENOMIC DNA]</scope>
</reference>
<dbReference type="EMBL" id="BMAT01011479">
    <property type="protein sequence ID" value="GFR73589.1"/>
    <property type="molecule type" value="Genomic_DNA"/>
</dbReference>
<keyword evidence="3" id="KW-1185">Reference proteome</keyword>
<proteinExistence type="predicted"/>
<evidence type="ECO:0000313" key="3">
    <source>
        <dbReference type="Proteomes" id="UP000762676"/>
    </source>
</evidence>
<feature type="region of interest" description="Disordered" evidence="1">
    <location>
        <begin position="68"/>
        <end position="131"/>
    </location>
</feature>